<dbReference type="Proteomes" id="UP000617628">
    <property type="component" value="Unassembled WGS sequence"/>
</dbReference>
<evidence type="ECO:0000256" key="1">
    <source>
        <dbReference type="ARBA" id="ARBA00004613"/>
    </source>
</evidence>
<dbReference type="InterPro" id="IPR052052">
    <property type="entry name" value="Polysaccharide_Lyase_9"/>
</dbReference>
<name>A0A934S476_9BACT</name>
<dbReference type="InterPro" id="IPR012334">
    <property type="entry name" value="Pectin_lyas_fold"/>
</dbReference>
<feature type="chain" id="PRO_5038057954" evidence="4">
    <location>
        <begin position="20"/>
        <end position="580"/>
    </location>
</feature>
<dbReference type="SMART" id="SM00710">
    <property type="entry name" value="PbH1"/>
    <property type="match status" value="5"/>
</dbReference>
<dbReference type="InterPro" id="IPR006626">
    <property type="entry name" value="PbH1"/>
</dbReference>
<evidence type="ECO:0000256" key="4">
    <source>
        <dbReference type="SAM" id="SignalP"/>
    </source>
</evidence>
<comment type="subcellular location">
    <subcellularLocation>
        <location evidence="1">Secreted</location>
    </subcellularLocation>
</comment>
<dbReference type="Gene3D" id="2.160.20.10">
    <property type="entry name" value="Single-stranded right-handed beta-helix, Pectin lyase-like"/>
    <property type="match status" value="2"/>
</dbReference>
<dbReference type="PANTHER" id="PTHR40088">
    <property type="entry name" value="PECTATE LYASE (EUROFUNG)"/>
    <property type="match status" value="1"/>
</dbReference>
<gene>
    <name evidence="6" type="ORF">JIN87_17690</name>
</gene>
<evidence type="ECO:0000256" key="2">
    <source>
        <dbReference type="ARBA" id="ARBA00022525"/>
    </source>
</evidence>
<feature type="signal peptide" evidence="4">
    <location>
        <begin position="1"/>
        <end position="19"/>
    </location>
</feature>
<sequence>MQVSKKLFTLLLTTLAAFASQSPLSSQPSGGPYGPIQQSYAIPESGSVFHVSPNGSATSKGFNQESPTTLKNALSLARTGDSIILRGGEYRTGSLSFNQGITIQPYADERPIIKGTQIAKNWEKVAGELWRTKWESLFPAEPADWWQRENEAAFTPKYLFNNDMVFRDGALLKPVGWAGAIKDETSYYIDYAQNYVYVGFDPNSTLMEITAHDSALVRVDGPIGDLPSDGIGPTISGIVFTQYAYRALEVEGVFAEAHLPESEYGKNVTGTTIEHCEITYCSRVAGYFYGDNLIIRNCLVSDTSTEGLYVISSADVLLEKNIVRRNNIEGITGYYPAAVKIFNQCYRAICRDNLIIDHPDSAGIWYDVGNIEGLIENNWFENVRKGFFFEISKTATLRRNVFLNCKVGAAVQNSSDVTIEQNTFANATLSIERDDRGMEADHFGWHVTSGPDYDKREGQIVRNNLLYSDEDYTRRLLLLHQSPVLRDKLTTPQLAELDNNIFVRNPPLDEESMILWSPGDETANWLDFYSLEELAKKHPDFAQGNTELRNYRKGVFQSKKLKRLHTLDTFPHQDVGAYAK</sequence>
<protein>
    <submittedName>
        <fullName evidence="6">Right-handed parallel beta-helix repeat-containing protein</fullName>
    </submittedName>
</protein>
<dbReference type="PANTHER" id="PTHR40088:SF2">
    <property type="entry name" value="SECRETED SUGAR HYDROLASE"/>
    <property type="match status" value="1"/>
</dbReference>
<keyword evidence="7" id="KW-1185">Reference proteome</keyword>
<evidence type="ECO:0000256" key="3">
    <source>
        <dbReference type="ARBA" id="ARBA00022729"/>
    </source>
</evidence>
<evidence type="ECO:0000313" key="6">
    <source>
        <dbReference type="EMBL" id="MBK1878718.1"/>
    </source>
</evidence>
<dbReference type="EMBL" id="JAENIL010000034">
    <property type="protein sequence ID" value="MBK1878718.1"/>
    <property type="molecule type" value="Genomic_DNA"/>
</dbReference>
<evidence type="ECO:0000313" key="7">
    <source>
        <dbReference type="Proteomes" id="UP000617628"/>
    </source>
</evidence>
<keyword evidence="2" id="KW-0964">Secreted</keyword>
<dbReference type="InterPro" id="IPR011050">
    <property type="entry name" value="Pectin_lyase_fold/virulence"/>
</dbReference>
<dbReference type="GO" id="GO:0005576">
    <property type="term" value="C:extracellular region"/>
    <property type="evidence" value="ECO:0007669"/>
    <property type="project" value="UniProtKB-SubCell"/>
</dbReference>
<proteinExistence type="predicted"/>
<keyword evidence="3 4" id="KW-0732">Signal</keyword>
<dbReference type="InterPro" id="IPR007742">
    <property type="entry name" value="NosD_dom"/>
</dbReference>
<dbReference type="GO" id="GO:0016837">
    <property type="term" value="F:carbon-oxygen lyase activity, acting on polysaccharides"/>
    <property type="evidence" value="ECO:0007669"/>
    <property type="project" value="TreeGrafter"/>
</dbReference>
<dbReference type="SUPFAM" id="SSF51126">
    <property type="entry name" value="Pectin lyase-like"/>
    <property type="match status" value="1"/>
</dbReference>
<comment type="caution">
    <text evidence="6">The sequence shown here is derived from an EMBL/GenBank/DDBJ whole genome shotgun (WGS) entry which is preliminary data.</text>
</comment>
<dbReference type="RefSeq" id="WP_200356930.1">
    <property type="nucleotide sequence ID" value="NZ_JAENIL010000034.1"/>
</dbReference>
<reference evidence="6" key="1">
    <citation type="submission" date="2021-01" db="EMBL/GenBank/DDBJ databases">
        <title>Modified the classification status of verrucomicrobia.</title>
        <authorList>
            <person name="Feng X."/>
        </authorList>
    </citation>
    <scope>NUCLEOTIDE SEQUENCE</scope>
    <source>
        <strain evidence="6">KCTC 13126</strain>
    </source>
</reference>
<dbReference type="AlphaFoldDB" id="A0A934S476"/>
<organism evidence="6 7">
    <name type="scientific">Pelagicoccus mobilis</name>
    <dbReference type="NCBI Taxonomy" id="415221"/>
    <lineage>
        <taxon>Bacteria</taxon>
        <taxon>Pseudomonadati</taxon>
        <taxon>Verrucomicrobiota</taxon>
        <taxon>Opitutia</taxon>
        <taxon>Puniceicoccales</taxon>
        <taxon>Pelagicoccaceae</taxon>
        <taxon>Pelagicoccus</taxon>
    </lineage>
</organism>
<accession>A0A934S476</accession>
<evidence type="ECO:0000259" key="5">
    <source>
        <dbReference type="Pfam" id="PF05048"/>
    </source>
</evidence>
<dbReference type="Pfam" id="PF05048">
    <property type="entry name" value="NosD"/>
    <property type="match status" value="1"/>
</dbReference>
<feature type="domain" description="Periplasmic copper-binding protein NosD beta helix" evidence="5">
    <location>
        <begin position="264"/>
        <end position="436"/>
    </location>
</feature>